<evidence type="ECO:0000259" key="1">
    <source>
        <dbReference type="Pfam" id="PF05050"/>
    </source>
</evidence>
<sequence>MFHKIASRLNRLCHRVLARSATRRQFDLHELKAAGYYSQCGQDQWVAEVLCKDSVTKIFVDIGANDGISFSNTCHLERNLGWTGIAVEPIPEVFRKLKANRGGILVNACIAAKPGTAKFQVVSGYAEMLSGLVDEYDPQHQQRIADEIARHGGTCREIEVECCNFNELLDRHGIRKVDYLNIDTEGAEYSILKTIDFRRFEISVVGVENNYDDCRIPLLMRKNGYVLHSIVGDEFYVRR</sequence>
<reference evidence="2 3" key="1">
    <citation type="submission" date="2021-06" db="EMBL/GenBank/DDBJ databases">
        <title>Gemonas diversity in paddy soil.</title>
        <authorList>
            <person name="Liu G."/>
        </authorList>
    </citation>
    <scope>NUCLEOTIDE SEQUENCE [LARGE SCALE GENOMIC DNA]</scope>
    <source>
        <strain evidence="2 3">RG2</strain>
    </source>
</reference>
<evidence type="ECO:0000313" key="3">
    <source>
        <dbReference type="Proteomes" id="UP000683559"/>
    </source>
</evidence>
<dbReference type="EMBL" id="CP077683">
    <property type="protein sequence ID" value="QXE92327.1"/>
    <property type="molecule type" value="Genomic_DNA"/>
</dbReference>
<dbReference type="InterPro" id="IPR053202">
    <property type="entry name" value="EGF_Rcpt_Signaling_Reg"/>
</dbReference>
<dbReference type="GO" id="GO:0032259">
    <property type="term" value="P:methylation"/>
    <property type="evidence" value="ECO:0007669"/>
    <property type="project" value="UniProtKB-KW"/>
</dbReference>
<dbReference type="InterPro" id="IPR006342">
    <property type="entry name" value="FkbM_mtfrase"/>
</dbReference>
<dbReference type="Proteomes" id="UP000683559">
    <property type="component" value="Chromosome"/>
</dbReference>
<dbReference type="RefSeq" id="WP_217288881.1">
    <property type="nucleotide sequence ID" value="NZ_CP077683.1"/>
</dbReference>
<feature type="domain" description="Methyltransferase FkbM" evidence="1">
    <location>
        <begin position="61"/>
        <end position="226"/>
    </location>
</feature>
<gene>
    <name evidence="2" type="ORF">KP001_07340</name>
</gene>
<proteinExistence type="predicted"/>
<keyword evidence="2" id="KW-0808">Transferase</keyword>
<dbReference type="Pfam" id="PF05050">
    <property type="entry name" value="Methyltransf_21"/>
    <property type="match status" value="1"/>
</dbReference>
<keyword evidence="3" id="KW-1185">Reference proteome</keyword>
<organism evidence="2 3">
    <name type="scientific">Geomonas subterranea</name>
    <dbReference type="NCBI Taxonomy" id="2847989"/>
    <lineage>
        <taxon>Bacteria</taxon>
        <taxon>Pseudomonadati</taxon>
        <taxon>Thermodesulfobacteriota</taxon>
        <taxon>Desulfuromonadia</taxon>
        <taxon>Geobacterales</taxon>
        <taxon>Geobacteraceae</taxon>
        <taxon>Geomonas</taxon>
    </lineage>
</organism>
<protein>
    <submittedName>
        <fullName evidence="2">FkbM family methyltransferase</fullName>
    </submittedName>
</protein>
<keyword evidence="2" id="KW-0489">Methyltransferase</keyword>
<evidence type="ECO:0000313" key="2">
    <source>
        <dbReference type="EMBL" id="QXE92327.1"/>
    </source>
</evidence>
<dbReference type="PANTHER" id="PTHR34009:SF2">
    <property type="entry name" value="PROTEIN STAR"/>
    <property type="match status" value="1"/>
</dbReference>
<dbReference type="NCBIfam" id="TIGR01444">
    <property type="entry name" value="fkbM_fam"/>
    <property type="match status" value="1"/>
</dbReference>
<dbReference type="GO" id="GO:0008168">
    <property type="term" value="F:methyltransferase activity"/>
    <property type="evidence" value="ECO:0007669"/>
    <property type="project" value="UniProtKB-KW"/>
</dbReference>
<dbReference type="PANTHER" id="PTHR34009">
    <property type="entry name" value="PROTEIN STAR"/>
    <property type="match status" value="1"/>
</dbReference>
<accession>A0ABX8LKU8</accession>
<name>A0ABX8LKU8_9BACT</name>